<gene>
    <name evidence="1" type="ORF">OS493_031548</name>
</gene>
<accession>A0A9X0CNS5</accession>
<dbReference type="AlphaFoldDB" id="A0A9X0CNS5"/>
<keyword evidence="2" id="KW-1185">Reference proteome</keyword>
<dbReference type="EMBL" id="MU826862">
    <property type="protein sequence ID" value="KAJ7370542.1"/>
    <property type="molecule type" value="Genomic_DNA"/>
</dbReference>
<proteinExistence type="predicted"/>
<comment type="caution">
    <text evidence="1">The sequence shown here is derived from an EMBL/GenBank/DDBJ whole genome shotgun (WGS) entry which is preliminary data.</text>
</comment>
<sequence length="178" mass="20177">MMTRTENMQIFGEEMTKDGEVYPLLLQKDSSSRTSLEQNDLPIQQNNLCYTSTQSSDVSGSQLLISGATYLIHDPAVKENDDEIQQKETIQTPISAIKSESDQPEKLEISEEDRGVGTISFKLYWEYFRAGMHPIAIPALIVFFIASQGIKTCTTECFQWYPPLDGGLAYERIFSLRF</sequence>
<dbReference type="Proteomes" id="UP001163046">
    <property type="component" value="Unassembled WGS sequence"/>
</dbReference>
<evidence type="ECO:0000313" key="1">
    <source>
        <dbReference type="EMBL" id="KAJ7370542.1"/>
    </source>
</evidence>
<organism evidence="1 2">
    <name type="scientific">Desmophyllum pertusum</name>
    <dbReference type="NCBI Taxonomy" id="174260"/>
    <lineage>
        <taxon>Eukaryota</taxon>
        <taxon>Metazoa</taxon>
        <taxon>Cnidaria</taxon>
        <taxon>Anthozoa</taxon>
        <taxon>Hexacorallia</taxon>
        <taxon>Scleractinia</taxon>
        <taxon>Caryophylliina</taxon>
        <taxon>Caryophylliidae</taxon>
        <taxon>Desmophyllum</taxon>
    </lineage>
</organism>
<evidence type="ECO:0000313" key="2">
    <source>
        <dbReference type="Proteomes" id="UP001163046"/>
    </source>
</evidence>
<reference evidence="1" key="1">
    <citation type="submission" date="2023-01" db="EMBL/GenBank/DDBJ databases">
        <title>Genome assembly of the deep-sea coral Lophelia pertusa.</title>
        <authorList>
            <person name="Herrera S."/>
            <person name="Cordes E."/>
        </authorList>
    </citation>
    <scope>NUCLEOTIDE SEQUENCE</scope>
    <source>
        <strain evidence="1">USNM1676648</strain>
        <tissue evidence="1">Polyp</tissue>
    </source>
</reference>
<name>A0A9X0CNS5_9CNID</name>
<protein>
    <submittedName>
        <fullName evidence="1">Uncharacterized protein</fullName>
    </submittedName>
</protein>